<evidence type="ECO:0000313" key="2">
    <source>
        <dbReference type="EMBL" id="OHA67040.1"/>
    </source>
</evidence>
<keyword evidence="1" id="KW-0472">Membrane</keyword>
<dbReference type="EMBL" id="MHTV01000017">
    <property type="protein sequence ID" value="OHA67040.1"/>
    <property type="molecule type" value="Genomic_DNA"/>
</dbReference>
<dbReference type="PANTHER" id="PTHR43861:SF6">
    <property type="entry name" value="METHYLTRANSFERASE TYPE 11"/>
    <property type="match status" value="1"/>
</dbReference>
<keyword evidence="1" id="KW-1133">Transmembrane helix</keyword>
<reference evidence="2 3" key="1">
    <citation type="journal article" date="2016" name="Nat. Commun.">
        <title>Thousands of microbial genomes shed light on interconnected biogeochemical processes in an aquifer system.</title>
        <authorList>
            <person name="Anantharaman K."/>
            <person name="Brown C.T."/>
            <person name="Hug L.A."/>
            <person name="Sharon I."/>
            <person name="Castelle C.J."/>
            <person name="Probst A.J."/>
            <person name="Thomas B.C."/>
            <person name="Singh A."/>
            <person name="Wilkins M.J."/>
            <person name="Karaoz U."/>
            <person name="Brodie E.L."/>
            <person name="Williams K.H."/>
            <person name="Hubbard S.S."/>
            <person name="Banfield J.F."/>
        </authorList>
    </citation>
    <scope>NUCLEOTIDE SEQUENCE [LARGE SCALE GENOMIC DNA]</scope>
</reference>
<organism evidence="2 3">
    <name type="scientific">Candidatus Wildermuthbacteria bacterium RIFCSPHIGHO2_02_FULL_45_25</name>
    <dbReference type="NCBI Taxonomy" id="1802450"/>
    <lineage>
        <taxon>Bacteria</taxon>
        <taxon>Candidatus Wildermuthiibacteriota</taxon>
    </lineage>
</organism>
<dbReference type="Proteomes" id="UP000178092">
    <property type="component" value="Unassembled WGS sequence"/>
</dbReference>
<dbReference type="InterPro" id="IPR029063">
    <property type="entry name" value="SAM-dependent_MTases_sf"/>
</dbReference>
<sequence length="316" mass="36218">MVFDPSPSECPICGTQNKFTFLQDFSREERTFSLYECNVCAFQFWQPFQSPGATWYETRGNNKIQEILKPTITREYHKRILDLAQKDWKGKKILDVGCGTGEFLAELQKKGCEVWGIDFDPIAIRVGRKHFLLKNLYAMPINKFFEATPLPIFDCITCFEVIEHVDNPKQLLLNLVAHIKPAGKIFLSTPSRERMGAHLNGWDYPPNHLSRWNEKAIMNVCKLSGLKVLSITYIEQFRILLESMNAKFHTGLVRRGANSSQGSPSLNSRRIKTRILYVLGTIKVYILGGIPAFCLWIYGMRRGKKNGGMFIELALE</sequence>
<dbReference type="Pfam" id="PF13489">
    <property type="entry name" value="Methyltransf_23"/>
    <property type="match status" value="1"/>
</dbReference>
<dbReference type="Gene3D" id="3.40.50.150">
    <property type="entry name" value="Vaccinia Virus protein VP39"/>
    <property type="match status" value="1"/>
</dbReference>
<keyword evidence="1" id="KW-0812">Transmembrane</keyword>
<dbReference type="AlphaFoldDB" id="A0A1G2R2I0"/>
<dbReference type="PANTHER" id="PTHR43861">
    <property type="entry name" value="TRANS-ACONITATE 2-METHYLTRANSFERASE-RELATED"/>
    <property type="match status" value="1"/>
</dbReference>
<feature type="transmembrane region" description="Helical" evidence="1">
    <location>
        <begin position="275"/>
        <end position="299"/>
    </location>
</feature>
<name>A0A1G2R2I0_9BACT</name>
<accession>A0A1G2R2I0</accession>
<dbReference type="CDD" id="cd02440">
    <property type="entry name" value="AdoMet_MTases"/>
    <property type="match status" value="1"/>
</dbReference>
<comment type="caution">
    <text evidence="2">The sequence shown here is derived from an EMBL/GenBank/DDBJ whole genome shotgun (WGS) entry which is preliminary data.</text>
</comment>
<proteinExistence type="predicted"/>
<evidence type="ECO:0000256" key="1">
    <source>
        <dbReference type="SAM" id="Phobius"/>
    </source>
</evidence>
<gene>
    <name evidence="2" type="ORF">A3C04_03905</name>
</gene>
<dbReference type="SUPFAM" id="SSF53335">
    <property type="entry name" value="S-adenosyl-L-methionine-dependent methyltransferases"/>
    <property type="match status" value="1"/>
</dbReference>
<evidence type="ECO:0000313" key="3">
    <source>
        <dbReference type="Proteomes" id="UP000178092"/>
    </source>
</evidence>
<protein>
    <submittedName>
        <fullName evidence="2">Uncharacterized protein</fullName>
    </submittedName>
</protein>